<reference evidence="1 2" key="1">
    <citation type="journal article" date="2015" name="Nature">
        <title>rRNA introns, odd ribosomes, and small enigmatic genomes across a large radiation of phyla.</title>
        <authorList>
            <person name="Brown C.T."/>
            <person name="Hug L.A."/>
            <person name="Thomas B.C."/>
            <person name="Sharon I."/>
            <person name="Castelle C.J."/>
            <person name="Singh A."/>
            <person name="Wilkins M.J."/>
            <person name="Williams K.H."/>
            <person name="Banfield J.F."/>
        </authorList>
    </citation>
    <scope>NUCLEOTIDE SEQUENCE [LARGE SCALE GENOMIC DNA]</scope>
</reference>
<evidence type="ECO:0000313" key="2">
    <source>
        <dbReference type="Proteomes" id="UP000034816"/>
    </source>
</evidence>
<accession>A0A0G0EJU2</accession>
<organism evidence="1 2">
    <name type="scientific">candidate division WS6 bacterium GW2011_GWF1_35_23</name>
    <dbReference type="NCBI Taxonomy" id="1619097"/>
    <lineage>
        <taxon>Bacteria</taxon>
        <taxon>Candidatus Dojkabacteria</taxon>
    </lineage>
</organism>
<dbReference type="Proteomes" id="UP000034816">
    <property type="component" value="Unassembled WGS sequence"/>
</dbReference>
<gene>
    <name evidence="1" type="ORF">UR73_C0032G0008</name>
</gene>
<protein>
    <submittedName>
        <fullName evidence="1">Uncharacterized protein</fullName>
    </submittedName>
</protein>
<name>A0A0G0EJU2_9BACT</name>
<dbReference type="AlphaFoldDB" id="A0A0G0EJU2"/>
<evidence type="ECO:0000313" key="1">
    <source>
        <dbReference type="EMBL" id="KKP75540.1"/>
    </source>
</evidence>
<dbReference type="EMBL" id="LBQH01000032">
    <property type="protein sequence ID" value="KKP75540.1"/>
    <property type="molecule type" value="Genomic_DNA"/>
</dbReference>
<comment type="caution">
    <text evidence="1">The sequence shown here is derived from an EMBL/GenBank/DDBJ whole genome shotgun (WGS) entry which is preliminary data.</text>
</comment>
<sequence length="144" mass="16674">MSHVYPQRSVHVLYEVMERLRDFEWLSAAVQLALAQELIHRLSPSDYIKFLTLGTGAYEHRIEEYIHFEAYVFGAIARNAEDIETLITGLSHTRPKSAMEEVFVEKIKNEVRSNPSKLSLALIEENSEYLSSFNRCKDLLKDLL</sequence>
<proteinExistence type="predicted"/>